<feature type="transmembrane region" description="Helical" evidence="1">
    <location>
        <begin position="70"/>
        <end position="88"/>
    </location>
</feature>
<keyword evidence="1" id="KW-1133">Transmembrane helix</keyword>
<dbReference type="Proteomes" id="UP000540506">
    <property type="component" value="Unassembled WGS sequence"/>
</dbReference>
<name>A0A7W7VZ97_KITKI</name>
<feature type="transmembrane region" description="Helical" evidence="1">
    <location>
        <begin position="100"/>
        <end position="117"/>
    </location>
</feature>
<proteinExistence type="predicted"/>
<reference evidence="2 3" key="1">
    <citation type="submission" date="2020-08" db="EMBL/GenBank/DDBJ databases">
        <title>Sequencing the genomes of 1000 actinobacteria strains.</title>
        <authorList>
            <person name="Klenk H.-P."/>
        </authorList>
    </citation>
    <scope>NUCLEOTIDE SEQUENCE [LARGE SCALE GENOMIC DNA]</scope>
    <source>
        <strain evidence="2 3">DSM 41654</strain>
    </source>
</reference>
<comment type="caution">
    <text evidence="2">The sequence shown here is derived from an EMBL/GenBank/DDBJ whole genome shotgun (WGS) entry which is preliminary data.</text>
</comment>
<feature type="transmembrane region" description="Helical" evidence="1">
    <location>
        <begin position="6"/>
        <end position="29"/>
    </location>
</feature>
<protein>
    <submittedName>
        <fullName evidence="2">Cadmium resistance protein CadD (Predicted permease)</fullName>
    </submittedName>
</protein>
<feature type="transmembrane region" description="Helical" evidence="1">
    <location>
        <begin position="41"/>
        <end position="64"/>
    </location>
</feature>
<gene>
    <name evidence="2" type="ORF">FHR34_006604</name>
</gene>
<accession>A0A7W7VZ97</accession>
<dbReference type="AlphaFoldDB" id="A0A7W7VZ97"/>
<dbReference type="EMBL" id="JACHJV010000002">
    <property type="protein sequence ID" value="MBB4927509.1"/>
    <property type="molecule type" value="Genomic_DNA"/>
</dbReference>
<evidence type="ECO:0000256" key="1">
    <source>
        <dbReference type="SAM" id="Phobius"/>
    </source>
</evidence>
<organism evidence="2 3">
    <name type="scientific">Kitasatospora kifunensis</name>
    <name type="common">Streptomyces kifunensis</name>
    <dbReference type="NCBI Taxonomy" id="58351"/>
    <lineage>
        <taxon>Bacteria</taxon>
        <taxon>Bacillati</taxon>
        <taxon>Actinomycetota</taxon>
        <taxon>Actinomycetes</taxon>
        <taxon>Kitasatosporales</taxon>
        <taxon>Streptomycetaceae</taxon>
        <taxon>Kitasatospora</taxon>
    </lineage>
</organism>
<keyword evidence="3" id="KW-1185">Reference proteome</keyword>
<sequence>MTGSLLATAAVAFLGTTIDDLIILTALFMACRTSGRPRVSAIIAGQYTGFAAVLGLALLAAAGLQLLPERWVGLLGLVPIGFGVCGLWRLRDSPPHAPPLMAATAPRIAIIVFAGGADNLSVFTPLFRTLHPGGSLLATALFLAMIGLWCGAGALLGTHPAVVAALGRVRHWLIPAVFITVGVLILIASGMADGS</sequence>
<feature type="transmembrane region" description="Helical" evidence="1">
    <location>
        <begin position="169"/>
        <end position="192"/>
    </location>
</feature>
<dbReference type="InterPro" id="IPR004676">
    <property type="entry name" value="Cd-R_transporter"/>
</dbReference>
<evidence type="ECO:0000313" key="2">
    <source>
        <dbReference type="EMBL" id="MBB4927509.1"/>
    </source>
</evidence>
<evidence type="ECO:0000313" key="3">
    <source>
        <dbReference type="Proteomes" id="UP000540506"/>
    </source>
</evidence>
<dbReference type="Pfam" id="PF03596">
    <property type="entry name" value="Cad"/>
    <property type="match status" value="2"/>
</dbReference>
<keyword evidence="1" id="KW-0812">Transmembrane</keyword>
<feature type="transmembrane region" description="Helical" evidence="1">
    <location>
        <begin position="137"/>
        <end position="157"/>
    </location>
</feature>
<dbReference type="RefSeq" id="WP_184943888.1">
    <property type="nucleotide sequence ID" value="NZ_JACHJV010000002.1"/>
</dbReference>
<keyword evidence="1" id="KW-0472">Membrane</keyword>